<evidence type="ECO:0000313" key="3">
    <source>
        <dbReference type="EMBL" id="HIV08995.1"/>
    </source>
</evidence>
<keyword evidence="1" id="KW-0472">Membrane</keyword>
<accession>A0A9D1T225</accession>
<dbReference type="EMBL" id="DVOR01000083">
    <property type="protein sequence ID" value="HIV08995.1"/>
    <property type="molecule type" value="Genomic_DNA"/>
</dbReference>
<proteinExistence type="predicted"/>
<keyword evidence="2" id="KW-0732">Signal</keyword>
<dbReference type="AlphaFoldDB" id="A0A9D1T225"/>
<reference evidence="3" key="2">
    <citation type="journal article" date="2021" name="PeerJ">
        <title>Extensive microbial diversity within the chicken gut microbiome revealed by metagenomics and culture.</title>
        <authorList>
            <person name="Gilroy R."/>
            <person name="Ravi A."/>
            <person name="Getino M."/>
            <person name="Pursley I."/>
            <person name="Horton D.L."/>
            <person name="Alikhan N.F."/>
            <person name="Baker D."/>
            <person name="Gharbi K."/>
            <person name="Hall N."/>
            <person name="Watson M."/>
            <person name="Adriaenssens E.M."/>
            <person name="Foster-Nyarko E."/>
            <person name="Jarju S."/>
            <person name="Secka A."/>
            <person name="Antonio M."/>
            <person name="Oren A."/>
            <person name="Chaudhuri R.R."/>
            <person name="La Ragione R."/>
            <person name="Hildebrand F."/>
            <person name="Pallen M.J."/>
        </authorList>
    </citation>
    <scope>NUCLEOTIDE SEQUENCE</scope>
    <source>
        <strain evidence="3">35461</strain>
    </source>
</reference>
<organism evidence="3 4">
    <name type="scientific">Candidatus Spyradenecus faecavium</name>
    <dbReference type="NCBI Taxonomy" id="2840947"/>
    <lineage>
        <taxon>Bacteria</taxon>
        <taxon>Pseudomonadati</taxon>
        <taxon>Lentisphaerota</taxon>
        <taxon>Lentisphaeria</taxon>
        <taxon>Lentisphaerales</taxon>
        <taxon>Lentisphaeraceae</taxon>
        <taxon>Lentisphaeraceae incertae sedis</taxon>
        <taxon>Candidatus Spyradenecus</taxon>
    </lineage>
</organism>
<dbReference type="Gene3D" id="2.60.40.1250">
    <property type="entry name" value="Thiol:disulfide interchange protein DsbD, N-terminal domain"/>
    <property type="match status" value="1"/>
</dbReference>
<evidence type="ECO:0000313" key="4">
    <source>
        <dbReference type="Proteomes" id="UP000886845"/>
    </source>
</evidence>
<sequence length="225" mass="23168">MRSFARPIRACLTLAAALCVAGLTFAAPTPDDPFRPDVTYAEGAVTATFVLLQPGQHIYDAMLTCSLGAPASKPPLSGRDEMGGDYYSGLAAFTWAAAPGQTFTLGYQGCDAAMCHMPQELTLSITADGKVVEGALPAPAPTPAAPAAEVPAAEPAPAPVAAVPGTERSRAGFIPPEDFVAFLRGDQAAAAEPTFLDDPQAWVAANGVWLLILVVFLGGLLLNLT</sequence>
<name>A0A9D1T225_9BACT</name>
<dbReference type="Proteomes" id="UP000886845">
    <property type="component" value="Unassembled WGS sequence"/>
</dbReference>
<evidence type="ECO:0000256" key="2">
    <source>
        <dbReference type="SAM" id="SignalP"/>
    </source>
</evidence>
<evidence type="ECO:0000256" key="1">
    <source>
        <dbReference type="SAM" id="Phobius"/>
    </source>
</evidence>
<evidence type="ECO:0008006" key="5">
    <source>
        <dbReference type="Google" id="ProtNLM"/>
    </source>
</evidence>
<dbReference type="InterPro" id="IPR036929">
    <property type="entry name" value="DsbDN_sf"/>
</dbReference>
<gene>
    <name evidence="3" type="ORF">IAC79_02630</name>
</gene>
<reference evidence="3" key="1">
    <citation type="submission" date="2020-10" db="EMBL/GenBank/DDBJ databases">
        <authorList>
            <person name="Gilroy R."/>
        </authorList>
    </citation>
    <scope>NUCLEOTIDE SEQUENCE</scope>
    <source>
        <strain evidence="3">35461</strain>
    </source>
</reference>
<keyword evidence="1" id="KW-1133">Transmembrane helix</keyword>
<feature type="chain" id="PRO_5038496459" description="Blue (type 1) copper domain-containing protein" evidence="2">
    <location>
        <begin position="27"/>
        <end position="225"/>
    </location>
</feature>
<feature type="transmembrane region" description="Helical" evidence="1">
    <location>
        <begin position="201"/>
        <end position="222"/>
    </location>
</feature>
<comment type="caution">
    <text evidence="3">The sequence shown here is derived from an EMBL/GenBank/DDBJ whole genome shotgun (WGS) entry which is preliminary data.</text>
</comment>
<protein>
    <recommendedName>
        <fullName evidence="5">Blue (type 1) copper domain-containing protein</fullName>
    </recommendedName>
</protein>
<keyword evidence="1" id="KW-0812">Transmembrane</keyword>
<feature type="non-terminal residue" evidence="3">
    <location>
        <position position="225"/>
    </location>
</feature>
<feature type="signal peptide" evidence="2">
    <location>
        <begin position="1"/>
        <end position="26"/>
    </location>
</feature>